<sequence>MGTKAVLAAFTKLIDEELLLRDIRVNVVRSGFIDTPTMGVVGLTEVVKEILKQRGDMVTPMRRHGSAKEVARAVLFLAFEATFTTGSTLAVDGGLGERLSRPQ</sequence>
<dbReference type="EMBL" id="AP019376">
    <property type="protein sequence ID" value="BBH86544.1"/>
    <property type="molecule type" value="Genomic_DNA"/>
</dbReference>
<dbReference type="Pfam" id="PF13561">
    <property type="entry name" value="adh_short_C2"/>
    <property type="match status" value="1"/>
</dbReference>
<organism evidence="1">
    <name type="scientific">Thermosporothrix sp. COM3</name>
    <dbReference type="NCBI Taxonomy" id="2490863"/>
    <lineage>
        <taxon>Bacteria</taxon>
        <taxon>Bacillati</taxon>
        <taxon>Chloroflexota</taxon>
        <taxon>Ktedonobacteria</taxon>
        <taxon>Ktedonobacterales</taxon>
        <taxon>Thermosporotrichaceae</taxon>
        <taxon>Thermosporothrix</taxon>
    </lineage>
</organism>
<dbReference type="SUPFAM" id="SSF51735">
    <property type="entry name" value="NAD(P)-binding Rossmann-fold domains"/>
    <property type="match status" value="1"/>
</dbReference>
<dbReference type="PANTHER" id="PTHR43975:SF2">
    <property type="entry name" value="EG:BACR7A4.14 PROTEIN-RELATED"/>
    <property type="match status" value="1"/>
</dbReference>
<dbReference type="Gene3D" id="3.40.50.720">
    <property type="entry name" value="NAD(P)-binding Rossmann-like Domain"/>
    <property type="match status" value="1"/>
</dbReference>
<accession>A0A455SNA0</accession>
<protein>
    <recommendedName>
        <fullName evidence="2">SDR family oxidoreductase</fullName>
    </recommendedName>
</protein>
<reference evidence="1" key="1">
    <citation type="submission" date="2018-12" db="EMBL/GenBank/DDBJ databases">
        <title>Novel natural products biosynthetic potential of the class Ktedonobacteria.</title>
        <authorList>
            <person name="Zheng Y."/>
            <person name="Saitou A."/>
            <person name="Wang C.M."/>
            <person name="Toyoda A."/>
            <person name="Minakuchi Y."/>
            <person name="Sekiguchi Y."/>
            <person name="Ueda K."/>
            <person name="Takano H."/>
            <person name="Sakai Y."/>
            <person name="Yokota A."/>
            <person name="Yabe S."/>
        </authorList>
    </citation>
    <scope>NUCLEOTIDE SEQUENCE</scope>
    <source>
        <strain evidence="1">COM3</strain>
    </source>
</reference>
<proteinExistence type="predicted"/>
<dbReference type="PRINTS" id="PR00081">
    <property type="entry name" value="GDHRDH"/>
</dbReference>
<evidence type="ECO:0008006" key="2">
    <source>
        <dbReference type="Google" id="ProtNLM"/>
    </source>
</evidence>
<evidence type="ECO:0000313" key="1">
    <source>
        <dbReference type="EMBL" id="BBH86544.1"/>
    </source>
</evidence>
<dbReference type="InterPro" id="IPR002347">
    <property type="entry name" value="SDR_fam"/>
</dbReference>
<dbReference type="InterPro" id="IPR036291">
    <property type="entry name" value="NAD(P)-bd_dom_sf"/>
</dbReference>
<name>A0A455SNA0_9CHLR</name>
<dbReference type="PANTHER" id="PTHR43975">
    <property type="entry name" value="ZGC:101858"/>
    <property type="match status" value="1"/>
</dbReference>
<dbReference type="AlphaFoldDB" id="A0A455SNA0"/>
<gene>
    <name evidence="1" type="ORF">KTC_12950</name>
</gene>